<keyword evidence="8" id="KW-1185">Reference proteome</keyword>
<gene>
    <name evidence="7" type="ORF">ADU59_14615</name>
</gene>
<proteinExistence type="inferred from homology"/>
<dbReference type="STRING" id="1612624.ADU59_14615"/>
<feature type="domain" description="Carbohydrate kinase PfkB" evidence="6">
    <location>
        <begin position="50"/>
        <end position="312"/>
    </location>
</feature>
<name>A0A1C7P1A0_9HYPH</name>
<evidence type="ECO:0000256" key="2">
    <source>
        <dbReference type="ARBA" id="ARBA00022679"/>
    </source>
</evidence>
<dbReference type="InterPro" id="IPR011611">
    <property type="entry name" value="PfkB_dom"/>
</dbReference>
<comment type="similarity">
    <text evidence="1">Belongs to the carbohydrate kinase PfkB family.</text>
</comment>
<dbReference type="GO" id="GO:0005524">
    <property type="term" value="F:ATP binding"/>
    <property type="evidence" value="ECO:0007669"/>
    <property type="project" value="UniProtKB-KW"/>
</dbReference>
<evidence type="ECO:0000256" key="5">
    <source>
        <dbReference type="ARBA" id="ARBA00022840"/>
    </source>
</evidence>
<organism evidence="7 8">
    <name type="scientific">Pararhizobium polonicum</name>
    <dbReference type="NCBI Taxonomy" id="1612624"/>
    <lineage>
        <taxon>Bacteria</taxon>
        <taxon>Pseudomonadati</taxon>
        <taxon>Pseudomonadota</taxon>
        <taxon>Alphaproteobacteria</taxon>
        <taxon>Hyphomicrobiales</taxon>
        <taxon>Rhizobiaceae</taxon>
        <taxon>Rhizobium/Agrobacterium group</taxon>
        <taxon>Pararhizobium</taxon>
    </lineage>
</organism>
<keyword evidence="5" id="KW-0067">ATP-binding</keyword>
<reference evidence="7 8" key="1">
    <citation type="journal article" date="2016" name="Syst. Appl. Microbiol.">
        <title>Pararhizobium polonicum sp. nov. isolated from tumors on stone fruit rootstocks.</title>
        <authorList>
            <person name="Pulawska J."/>
            <person name="Kuzmanovic N."/>
            <person name="Willems A."/>
            <person name="Pothier J.F."/>
        </authorList>
    </citation>
    <scope>NUCLEOTIDE SEQUENCE [LARGE SCALE GENOMIC DNA]</scope>
    <source>
        <strain evidence="7 8">F5.1</strain>
    </source>
</reference>
<protein>
    <submittedName>
        <fullName evidence="7">Sugar kinase</fullName>
    </submittedName>
</protein>
<evidence type="ECO:0000256" key="1">
    <source>
        <dbReference type="ARBA" id="ARBA00010688"/>
    </source>
</evidence>
<keyword evidence="2" id="KW-0808">Transferase</keyword>
<dbReference type="AlphaFoldDB" id="A0A1C7P1A0"/>
<accession>A0A1C7P1A0</accession>
<dbReference type="InterPro" id="IPR050306">
    <property type="entry name" value="PfkB_Carbo_kinase"/>
</dbReference>
<dbReference type="Pfam" id="PF00294">
    <property type="entry name" value="PfkB"/>
    <property type="match status" value="1"/>
</dbReference>
<evidence type="ECO:0000313" key="8">
    <source>
        <dbReference type="Proteomes" id="UP000093111"/>
    </source>
</evidence>
<dbReference type="RefSeq" id="WP_068954842.1">
    <property type="nucleotide sequence ID" value="NZ_LGLV01000008.1"/>
</dbReference>
<evidence type="ECO:0000256" key="3">
    <source>
        <dbReference type="ARBA" id="ARBA00022741"/>
    </source>
</evidence>
<evidence type="ECO:0000313" key="7">
    <source>
        <dbReference type="EMBL" id="OBZ95017.1"/>
    </source>
</evidence>
<dbReference type="Gene3D" id="3.40.1190.20">
    <property type="match status" value="1"/>
</dbReference>
<dbReference type="PANTHER" id="PTHR43085:SF1">
    <property type="entry name" value="PSEUDOURIDINE KINASE-RELATED"/>
    <property type="match status" value="1"/>
</dbReference>
<dbReference type="PANTHER" id="PTHR43085">
    <property type="entry name" value="HEXOKINASE FAMILY MEMBER"/>
    <property type="match status" value="1"/>
</dbReference>
<dbReference type="GO" id="GO:0016301">
    <property type="term" value="F:kinase activity"/>
    <property type="evidence" value="ECO:0007669"/>
    <property type="project" value="UniProtKB-KW"/>
</dbReference>
<keyword evidence="3" id="KW-0547">Nucleotide-binding</keyword>
<evidence type="ECO:0000259" key="6">
    <source>
        <dbReference type="Pfam" id="PF00294"/>
    </source>
</evidence>
<keyword evidence="4 7" id="KW-0418">Kinase</keyword>
<sequence length="333" mass="34594">MLSVSNIRGLAPEALGPTITVGEILVEIMATTIGAGFLEPQPLTGPYPSGAPAIFIDQVAQMGGSAGIIASVGNDDFGRLNIERLERDGADISAISIIADKPTGSAFVRYRPDGARDFVFNIAHSAAGDVRMTEAAHALVARAGHLHIMGSAFAIPGVADILENAIKTVKRRGGSVSFDPNIRKELVDAGRGRKLVDDILAVTDLLLPSGEELLIAADSADEATAVAKLLDGGVSEIVLKRGRDGSSFFGRDGARVDSPAFTVEEVDPTGAGDCFGATYLTCRRAGMEPERALLLANAAGARNVTRRGPMEGVSSLADLEAFIASSTTESIHA</sequence>
<dbReference type="InterPro" id="IPR029056">
    <property type="entry name" value="Ribokinase-like"/>
</dbReference>
<dbReference type="CDD" id="cd01166">
    <property type="entry name" value="KdgK"/>
    <property type="match status" value="1"/>
</dbReference>
<dbReference type="EMBL" id="LGLV01000008">
    <property type="protein sequence ID" value="OBZ95017.1"/>
    <property type="molecule type" value="Genomic_DNA"/>
</dbReference>
<dbReference type="OrthoDB" id="9776822at2"/>
<comment type="caution">
    <text evidence="7">The sequence shown here is derived from an EMBL/GenBank/DDBJ whole genome shotgun (WGS) entry which is preliminary data.</text>
</comment>
<dbReference type="SUPFAM" id="SSF53613">
    <property type="entry name" value="Ribokinase-like"/>
    <property type="match status" value="1"/>
</dbReference>
<dbReference type="Proteomes" id="UP000093111">
    <property type="component" value="Unassembled WGS sequence"/>
</dbReference>
<evidence type="ECO:0000256" key="4">
    <source>
        <dbReference type="ARBA" id="ARBA00022777"/>
    </source>
</evidence>
<dbReference type="PATRIC" id="fig|1612624.7.peg.4835"/>